<evidence type="ECO:0000313" key="2">
    <source>
        <dbReference type="Proteomes" id="UP000076858"/>
    </source>
</evidence>
<reference evidence="1 2" key="1">
    <citation type="submission" date="2016-03" db="EMBL/GenBank/DDBJ databases">
        <title>EvidentialGene: Evidence-directed Construction of Genes on Genomes.</title>
        <authorList>
            <person name="Gilbert D.G."/>
            <person name="Choi J.-H."/>
            <person name="Mockaitis K."/>
            <person name="Colbourne J."/>
            <person name="Pfrender M."/>
        </authorList>
    </citation>
    <scope>NUCLEOTIDE SEQUENCE [LARGE SCALE GENOMIC DNA]</scope>
    <source>
        <strain evidence="1 2">Xinb3</strain>
        <tissue evidence="1">Complete organism</tissue>
    </source>
</reference>
<gene>
    <name evidence="1" type="ORF">APZ42_025011</name>
</gene>
<keyword evidence="2" id="KW-1185">Reference proteome</keyword>
<organism evidence="1 2">
    <name type="scientific">Daphnia magna</name>
    <dbReference type="NCBI Taxonomy" id="35525"/>
    <lineage>
        <taxon>Eukaryota</taxon>
        <taxon>Metazoa</taxon>
        <taxon>Ecdysozoa</taxon>
        <taxon>Arthropoda</taxon>
        <taxon>Crustacea</taxon>
        <taxon>Branchiopoda</taxon>
        <taxon>Diplostraca</taxon>
        <taxon>Cladocera</taxon>
        <taxon>Anomopoda</taxon>
        <taxon>Daphniidae</taxon>
        <taxon>Daphnia</taxon>
    </lineage>
</organism>
<evidence type="ECO:0000313" key="1">
    <source>
        <dbReference type="EMBL" id="KZS10513.1"/>
    </source>
</evidence>
<name>A0A164TJL9_9CRUS</name>
<sequence length="74" mass="8369">MKTQNPTRRLNATVPVLLSGWWTKSELSLLRLARRACPSIPGSKAKPKFPEDMIENFLFKNGSVGTRLSSRLIR</sequence>
<dbReference type="Proteomes" id="UP000076858">
    <property type="component" value="Unassembled WGS sequence"/>
</dbReference>
<dbReference type="EMBL" id="LRGB01001784">
    <property type="protein sequence ID" value="KZS10513.1"/>
    <property type="molecule type" value="Genomic_DNA"/>
</dbReference>
<protein>
    <submittedName>
        <fullName evidence="1">Uncharacterized protein</fullName>
    </submittedName>
</protein>
<accession>A0A164TJL9</accession>
<dbReference type="AlphaFoldDB" id="A0A164TJL9"/>
<comment type="caution">
    <text evidence="1">The sequence shown here is derived from an EMBL/GenBank/DDBJ whole genome shotgun (WGS) entry which is preliminary data.</text>
</comment>
<proteinExistence type="predicted"/>